<organism evidence="2 3">
    <name type="scientific">Clathrus columnatus</name>
    <dbReference type="NCBI Taxonomy" id="1419009"/>
    <lineage>
        <taxon>Eukaryota</taxon>
        <taxon>Fungi</taxon>
        <taxon>Dikarya</taxon>
        <taxon>Basidiomycota</taxon>
        <taxon>Agaricomycotina</taxon>
        <taxon>Agaricomycetes</taxon>
        <taxon>Phallomycetidae</taxon>
        <taxon>Phallales</taxon>
        <taxon>Clathraceae</taxon>
        <taxon>Clathrus</taxon>
    </lineage>
</organism>
<dbReference type="Gene3D" id="3.30.70.330">
    <property type="match status" value="1"/>
</dbReference>
<accession>A0AAV5A1F0</accession>
<name>A0AAV5A1F0_9AGAM</name>
<comment type="caution">
    <text evidence="2">The sequence shown here is derived from an EMBL/GenBank/DDBJ whole genome shotgun (WGS) entry which is preliminary data.</text>
</comment>
<feature type="region of interest" description="Disordered" evidence="1">
    <location>
        <begin position="1"/>
        <end position="130"/>
    </location>
</feature>
<dbReference type="InterPro" id="IPR012677">
    <property type="entry name" value="Nucleotide-bd_a/b_plait_sf"/>
</dbReference>
<evidence type="ECO:0000256" key="1">
    <source>
        <dbReference type="SAM" id="MobiDB-lite"/>
    </source>
</evidence>
<feature type="region of interest" description="Disordered" evidence="1">
    <location>
        <begin position="389"/>
        <end position="411"/>
    </location>
</feature>
<dbReference type="EMBL" id="BPWL01000003">
    <property type="protein sequence ID" value="GJJ08085.1"/>
    <property type="molecule type" value="Genomic_DNA"/>
</dbReference>
<sequence length="411" mass="41997">MAAAEEDFDIYGDDDNYNLGLSNEDYDQPIQQTETDLIDDAQYESHDQPQEHEMQVHDDQQHELQVPAVSGKSPSPAVGEKRSREDNESPATRSQTLSSQGSLQDRQQQQQQRATSNGAGHDSANGSGGNDSLYIGDLQWWTTDEDLRQVALSMGVNIDLNDITFSEHKVNGKSKGDFQNRRVSATLAASAHGNPFRTLPKDPPPREQRTPMGTARGGANTTFRGRGGVGGNNMGRGGGMANTNTVVGGGVMNSMAGMGLGMQNPGPTMPNLGMTMPMAGMGLGGLGNMASMGGMGMGMGMPAMAAAALGGMMGGGGGGAGGGGAGGGFQRGGFQGRGRGRGMMNMGMGMNMMGGMGMGGMGMGGMGGRGGFGGGGHFNPAFFGGGGGGGGGDSIVGSEGPRKRHRIDDSG</sequence>
<dbReference type="GO" id="GO:0005634">
    <property type="term" value="C:nucleus"/>
    <property type="evidence" value="ECO:0007669"/>
    <property type="project" value="UniProtKB-SubCell"/>
</dbReference>
<feature type="compositionally biased region" description="Acidic residues" evidence="1">
    <location>
        <begin position="1"/>
        <end position="16"/>
    </location>
</feature>
<feature type="region of interest" description="Disordered" evidence="1">
    <location>
        <begin position="193"/>
        <end position="237"/>
    </location>
</feature>
<feature type="compositionally biased region" description="Low complexity" evidence="1">
    <location>
        <begin position="98"/>
        <end position="112"/>
    </location>
</feature>
<gene>
    <name evidence="2" type="ORF">Clacol_002292</name>
</gene>
<feature type="compositionally biased region" description="Gly residues" evidence="1">
    <location>
        <begin position="225"/>
        <end position="237"/>
    </location>
</feature>
<feature type="compositionally biased region" description="Basic and acidic residues" evidence="1">
    <location>
        <begin position="43"/>
        <end position="62"/>
    </location>
</feature>
<feature type="compositionally biased region" description="Basic and acidic residues" evidence="1">
    <location>
        <begin position="199"/>
        <end position="209"/>
    </location>
</feature>
<evidence type="ECO:0000313" key="3">
    <source>
        <dbReference type="Proteomes" id="UP001050691"/>
    </source>
</evidence>
<reference evidence="2" key="1">
    <citation type="submission" date="2021-10" db="EMBL/GenBank/DDBJ databases">
        <title>De novo Genome Assembly of Clathrus columnatus (Basidiomycota, Fungi) Using Illumina and Nanopore Sequence Data.</title>
        <authorList>
            <person name="Ogiso-Tanaka E."/>
            <person name="Itagaki H."/>
            <person name="Hosoya T."/>
            <person name="Hosaka K."/>
        </authorList>
    </citation>
    <scope>NUCLEOTIDE SEQUENCE</scope>
    <source>
        <strain evidence="2">MO-923</strain>
    </source>
</reference>
<evidence type="ECO:0000313" key="2">
    <source>
        <dbReference type="EMBL" id="GJJ08085.1"/>
    </source>
</evidence>
<dbReference type="InterPro" id="IPR035979">
    <property type="entry name" value="RBD_domain_sf"/>
</dbReference>
<evidence type="ECO:0008006" key="4">
    <source>
        <dbReference type="Google" id="ProtNLM"/>
    </source>
</evidence>
<dbReference type="InterPro" id="IPR034772">
    <property type="entry name" value="CPSF6/7"/>
</dbReference>
<dbReference type="PANTHER" id="PTHR23204">
    <property type="entry name" value="CLEAVAGE AND POLYADENYLATION SPECIFIC FACTOR"/>
    <property type="match status" value="1"/>
</dbReference>
<keyword evidence="3" id="KW-1185">Reference proteome</keyword>
<dbReference type="Proteomes" id="UP001050691">
    <property type="component" value="Unassembled WGS sequence"/>
</dbReference>
<dbReference type="GO" id="GO:0003676">
    <property type="term" value="F:nucleic acid binding"/>
    <property type="evidence" value="ECO:0007669"/>
    <property type="project" value="InterPro"/>
</dbReference>
<dbReference type="GO" id="GO:0006397">
    <property type="term" value="P:mRNA processing"/>
    <property type="evidence" value="ECO:0007669"/>
    <property type="project" value="UniProtKB-KW"/>
</dbReference>
<protein>
    <recommendedName>
        <fullName evidence="4">Cleavage and polyadenylation specificity factor subunit 6</fullName>
    </recommendedName>
</protein>
<dbReference type="SUPFAM" id="SSF54928">
    <property type="entry name" value="RNA-binding domain, RBD"/>
    <property type="match status" value="1"/>
</dbReference>
<proteinExistence type="predicted"/>
<dbReference type="AlphaFoldDB" id="A0AAV5A1F0"/>